<feature type="transmembrane region" description="Helical" evidence="7">
    <location>
        <begin position="320"/>
        <end position="339"/>
    </location>
</feature>
<dbReference type="GO" id="GO:0005637">
    <property type="term" value="C:nuclear inner membrane"/>
    <property type="evidence" value="ECO:0007669"/>
    <property type="project" value="UniProtKB-SubCell"/>
</dbReference>
<dbReference type="AlphaFoldDB" id="A0A5K3G0A1"/>
<dbReference type="GO" id="GO:0005521">
    <property type="term" value="F:lamin binding"/>
    <property type="evidence" value="ECO:0007669"/>
    <property type="project" value="TreeGrafter"/>
</dbReference>
<dbReference type="PANTHER" id="PTHR28646">
    <property type="entry name" value="TRANSMEMBRANE PROTEIN 201"/>
    <property type="match status" value="1"/>
</dbReference>
<dbReference type="PANTHER" id="PTHR28646:SF1">
    <property type="entry name" value="TRANSMEMBRANE PROTEIN 201"/>
    <property type="match status" value="1"/>
</dbReference>
<keyword evidence="4 7" id="KW-1133">Transmembrane helix</keyword>
<comment type="similarity">
    <text evidence="2">Belongs to the TMEM201 family.</text>
</comment>
<name>A0A5K3G0A1_MESCO</name>
<evidence type="ECO:0000256" key="7">
    <source>
        <dbReference type="SAM" id="Phobius"/>
    </source>
</evidence>
<reference evidence="9" key="1">
    <citation type="submission" date="2019-11" db="UniProtKB">
        <authorList>
            <consortium name="WormBaseParasite"/>
        </authorList>
    </citation>
    <scope>IDENTIFICATION</scope>
</reference>
<dbReference type="GO" id="GO:0051015">
    <property type="term" value="F:actin filament binding"/>
    <property type="evidence" value="ECO:0007669"/>
    <property type="project" value="TreeGrafter"/>
</dbReference>
<feature type="transmembrane region" description="Helical" evidence="7">
    <location>
        <begin position="542"/>
        <end position="560"/>
    </location>
</feature>
<protein>
    <submittedName>
        <fullName evidence="9">Ima1_N domain-containing protein</fullName>
    </submittedName>
</protein>
<feature type="domain" description="Ima1 N-terminal" evidence="8">
    <location>
        <begin position="71"/>
        <end position="192"/>
    </location>
</feature>
<keyword evidence="6" id="KW-0539">Nucleus</keyword>
<evidence type="ECO:0000256" key="4">
    <source>
        <dbReference type="ARBA" id="ARBA00022989"/>
    </source>
</evidence>
<dbReference type="InterPro" id="IPR018617">
    <property type="entry name" value="Ima1_N"/>
</dbReference>
<evidence type="ECO:0000256" key="1">
    <source>
        <dbReference type="ARBA" id="ARBA00004473"/>
    </source>
</evidence>
<evidence type="ECO:0000256" key="3">
    <source>
        <dbReference type="ARBA" id="ARBA00022692"/>
    </source>
</evidence>
<proteinExistence type="inferred from homology"/>
<accession>A0A5K3G0A1</accession>
<sequence>RDVASAPRSPPSPIWLPPAIPLHHTTVTPHHNTTSGLADLIYVCTLVHHCTNKIQDVFKLRLFRNRRLCAECWFCRTQNLVQVHDRNSFYCFACHQYNGFTNSGDYNRLLPAQWEPSLNPSGFSMPCKRSASNFTTHSDILCPLCSQKQEYMINQLAGFEASSEATWDYELNLFKQGLERRCMLCSVCKVKVHKTIKQVDASVIPCVLSWWRNRDLTHHNTRRPPRAQWFRTETDITILGTIRFALRTLTLLLWLSLVIFPCLHCLQQMCQSHTNNCGFLLRVPFIEKSISLLASHLPGKLCKCFLGYNPVVTLKPFQSLWAPLLCLFGHLCLLIMQTFYPTDSTFFTALDVMLALISASLVVTNQSLRLFIAPSPFGLGVAIAASFLLLVWLLYSKDIFLRHQWKSTTPWSVASTPAARPPSSPLASVASLPSSSEDFLAQWIPIDKLSLKPSVSTPSCQNPPSYYSAIFSPSTLTTSVVAGHQKYACTPSAMSAYSALNPGPPATQQYEEDMMSHFTSVSQLGFQQRKTKRQRRKQKRPVGFIRWLLCLLFGPLDTWADVRAEIFCLSYAVFITVLLILVYNFFLLLYRFLAFV</sequence>
<dbReference type="WBParaSite" id="MCU_013473-RA">
    <property type="protein sequence ID" value="MCU_013473-RA"/>
    <property type="gene ID" value="MCU_013473"/>
</dbReference>
<dbReference type="InterPro" id="IPR040041">
    <property type="entry name" value="TMEM201"/>
</dbReference>
<evidence type="ECO:0000313" key="9">
    <source>
        <dbReference type="WBParaSite" id="MCU_013473-RA"/>
    </source>
</evidence>
<evidence type="ECO:0000259" key="8">
    <source>
        <dbReference type="Pfam" id="PF09779"/>
    </source>
</evidence>
<feature type="transmembrane region" description="Helical" evidence="7">
    <location>
        <begin position="572"/>
        <end position="593"/>
    </location>
</feature>
<comment type="subcellular location">
    <subcellularLocation>
        <location evidence="1">Nucleus inner membrane</location>
        <topology evidence="1">Multi-pass membrane protein</topology>
    </subcellularLocation>
</comment>
<feature type="transmembrane region" description="Helical" evidence="7">
    <location>
        <begin position="376"/>
        <end position="395"/>
    </location>
</feature>
<evidence type="ECO:0000256" key="5">
    <source>
        <dbReference type="ARBA" id="ARBA00023136"/>
    </source>
</evidence>
<evidence type="ECO:0000256" key="6">
    <source>
        <dbReference type="ARBA" id="ARBA00023242"/>
    </source>
</evidence>
<dbReference type="GO" id="GO:0030473">
    <property type="term" value="P:nuclear migration along microtubule"/>
    <property type="evidence" value="ECO:0007669"/>
    <property type="project" value="TreeGrafter"/>
</dbReference>
<keyword evidence="3 7" id="KW-0812">Transmembrane</keyword>
<keyword evidence="5 7" id="KW-0472">Membrane</keyword>
<organism evidence="9">
    <name type="scientific">Mesocestoides corti</name>
    <name type="common">Flatworm</name>
    <dbReference type="NCBI Taxonomy" id="53468"/>
    <lineage>
        <taxon>Eukaryota</taxon>
        <taxon>Metazoa</taxon>
        <taxon>Spiralia</taxon>
        <taxon>Lophotrochozoa</taxon>
        <taxon>Platyhelminthes</taxon>
        <taxon>Cestoda</taxon>
        <taxon>Eucestoda</taxon>
        <taxon>Cyclophyllidea</taxon>
        <taxon>Mesocestoididae</taxon>
        <taxon>Mesocestoides</taxon>
    </lineage>
</organism>
<evidence type="ECO:0000256" key="2">
    <source>
        <dbReference type="ARBA" id="ARBA00007600"/>
    </source>
</evidence>
<dbReference type="Pfam" id="PF09779">
    <property type="entry name" value="Ima1_N"/>
    <property type="match status" value="1"/>
</dbReference>